<keyword evidence="2" id="KW-0472">Membrane</keyword>
<dbReference type="AlphaFoldDB" id="F5ZCR7"/>
<proteinExistence type="predicted"/>
<organism evidence="3 4">
    <name type="scientific">Alteromonas naphthalenivorans</name>
    <dbReference type="NCBI Taxonomy" id="715451"/>
    <lineage>
        <taxon>Bacteria</taxon>
        <taxon>Pseudomonadati</taxon>
        <taxon>Pseudomonadota</taxon>
        <taxon>Gammaproteobacteria</taxon>
        <taxon>Alteromonadales</taxon>
        <taxon>Alteromonadaceae</taxon>
        <taxon>Alteromonas/Salinimonas group</taxon>
        <taxon>Alteromonas</taxon>
    </lineage>
</organism>
<keyword evidence="2" id="KW-0812">Transmembrane</keyword>
<reference evidence="3 4" key="1">
    <citation type="journal article" date="2011" name="J. Bacteriol.">
        <title>Complete genome sequence of the polycyclic aromatic hydrocarbon-degrading bacterium Alteromonas sp. strain SN2.</title>
        <authorList>
            <person name="Jin H.M."/>
            <person name="Jeong H."/>
            <person name="Moon E.J."/>
            <person name="Math R.K."/>
            <person name="Lee K."/>
            <person name="Kim H.J."/>
            <person name="Jeon C.O."/>
            <person name="Oh T.K."/>
            <person name="Kim J.F."/>
        </authorList>
    </citation>
    <scope>NUCLEOTIDE SEQUENCE [LARGE SCALE GENOMIC DNA]</scope>
    <source>
        <strain evidence="4">JCM 17741 / KACC 18427 / KCTC 11700BP / SN2</strain>
    </source>
</reference>
<keyword evidence="2" id="KW-1133">Transmembrane helix</keyword>
<feature type="region of interest" description="Disordered" evidence="1">
    <location>
        <begin position="62"/>
        <end position="84"/>
    </location>
</feature>
<sequence length="84" mass="9183">MDVVSIILIVLCLLNLSVCVFLSQREDLEIVQKVAQIIIVWFVPFLGALGLYAFHRSQDKDVSKPFKGKFGGGDNGSSHTSTGD</sequence>
<evidence type="ECO:0000256" key="1">
    <source>
        <dbReference type="SAM" id="MobiDB-lite"/>
    </source>
</evidence>
<dbReference type="OrthoDB" id="6272845at2"/>
<accession>F5ZCR7</accession>
<protein>
    <submittedName>
        <fullName evidence="3">Uncharacterized protein</fullName>
    </submittedName>
</protein>
<dbReference type="KEGG" id="alt:ambt_06395"/>
<feature type="transmembrane region" description="Helical" evidence="2">
    <location>
        <begin position="35"/>
        <end position="54"/>
    </location>
</feature>
<dbReference type="eggNOG" id="ENOG5033DYZ">
    <property type="taxonomic scope" value="Bacteria"/>
</dbReference>
<dbReference type="HOGENOM" id="CLU_2520301_0_0_6"/>
<name>F5ZCR7_ALTNA</name>
<dbReference type="Proteomes" id="UP000000683">
    <property type="component" value="Chromosome"/>
</dbReference>
<keyword evidence="4" id="KW-1185">Reference proteome</keyword>
<gene>
    <name evidence="3" type="ordered locus">ambt_06395</name>
</gene>
<evidence type="ECO:0000313" key="3">
    <source>
        <dbReference type="EMBL" id="AEF02816.1"/>
    </source>
</evidence>
<evidence type="ECO:0000256" key="2">
    <source>
        <dbReference type="SAM" id="Phobius"/>
    </source>
</evidence>
<dbReference type="EMBL" id="CP002339">
    <property type="protein sequence ID" value="AEF02816.1"/>
    <property type="molecule type" value="Genomic_DNA"/>
</dbReference>
<evidence type="ECO:0000313" key="4">
    <source>
        <dbReference type="Proteomes" id="UP000000683"/>
    </source>
</evidence>